<evidence type="ECO:0000313" key="3">
    <source>
        <dbReference type="Proteomes" id="UP001161669"/>
    </source>
</evidence>
<reference evidence="3" key="1">
    <citation type="journal article" date="2019" name="J. Virol.">
        <title>Medusavirus, a novel large DNA virus discovered from hot spring water.</title>
        <authorList>
            <person name="Yoshikawa G."/>
            <person name="Blanc-Mathieu R."/>
            <person name="Song C."/>
            <person name="Kayama Y."/>
            <person name="Mochizuki T."/>
            <person name="Murata K."/>
            <person name="Ogata H."/>
            <person name="Takemura M."/>
        </authorList>
    </citation>
    <scope>NUCLEOTIDE SEQUENCE [LARGE SCALE GENOMIC DNA]</scope>
</reference>
<proteinExistence type="predicted"/>
<sequence>MQCTWLIQHRTLGKPEDPDASGSEQGCIPNHRGNFSVRTREPPPNLVLRGKALACTSMGITIAHAGWSNPGVNISLNVCVRAVDDAAIPKWFVLPVAMPARPHSLSRNHGSFESMVTLATRGQDLERAWHHLGDAERRTFQFRATISISVACKAYTFFAYSPHFVVVADPDERAVRPGAIAEDDIESDTYDEIFSTQEDFVSVPYPAAAAEGQESSEDQDVVDHRDEWESIASARRQLQRERAEIEAERKRLTDSWERLYREEEENHKNQQDFLSRLLANFADTRDLFSDINKRCIKRQRETTLEEDKAAPEILPFRFDGCPFAVLGMDQPDRHFVLHVDVATAVEKAFTKRKSKIRLELAREPADAVKQQMFHLQRCRQWLLWQVGPYLEYVRSHKPLTHKTADEALCTISKSL</sequence>
<protein>
    <submittedName>
        <fullName evidence="2">Uncharacterized protein</fullName>
    </submittedName>
</protein>
<name>A0A3T1CWQ1_9VIRU</name>
<dbReference type="EMBL" id="AP018495">
    <property type="protein sequence ID" value="BBI30239.1"/>
    <property type="molecule type" value="Genomic_DNA"/>
</dbReference>
<keyword evidence="3" id="KW-1185">Reference proteome</keyword>
<dbReference type="KEGG" id="vg:80540591"/>
<feature type="region of interest" description="Disordered" evidence="1">
    <location>
        <begin position="12"/>
        <end position="41"/>
    </location>
</feature>
<evidence type="ECO:0000256" key="1">
    <source>
        <dbReference type="SAM" id="MobiDB-lite"/>
    </source>
</evidence>
<organism evidence="2 3">
    <name type="scientific">Acanthamoeba castellanii medusavirus J1</name>
    <dbReference type="NCBI Taxonomy" id="3114988"/>
    <lineage>
        <taxon>Viruses</taxon>
        <taxon>Varidnaviria</taxon>
        <taxon>Bamfordvirae</taxon>
        <taxon>Nucleocytoviricota</taxon>
        <taxon>Megaviricetes</taxon>
        <taxon>Mamonoviridae</taxon>
        <taxon>Medusavirus</taxon>
        <taxon>Medusavirus medusae</taxon>
    </lineage>
</organism>
<accession>A0A3T1CWQ1</accession>
<dbReference type="Proteomes" id="UP001161669">
    <property type="component" value="Segment"/>
</dbReference>
<evidence type="ECO:0000313" key="2">
    <source>
        <dbReference type="EMBL" id="BBI30239.1"/>
    </source>
</evidence>